<evidence type="ECO:0000256" key="3">
    <source>
        <dbReference type="ARBA" id="ARBA00022795"/>
    </source>
</evidence>
<keyword evidence="3 5" id="KW-1005">Bacterial flagellum biogenesis</keyword>
<evidence type="ECO:0000313" key="8">
    <source>
        <dbReference type="EMBL" id="AKH20280.1"/>
    </source>
</evidence>
<accession>A0A0F7JZD8</accession>
<evidence type="ECO:0000256" key="1">
    <source>
        <dbReference type="ARBA" id="ARBA00010577"/>
    </source>
</evidence>
<gene>
    <name evidence="8" type="ORF">AAY24_07865</name>
</gene>
<evidence type="ECO:0000313" key="9">
    <source>
        <dbReference type="Proteomes" id="UP000034410"/>
    </source>
</evidence>
<evidence type="ECO:0000259" key="6">
    <source>
        <dbReference type="Pfam" id="PF13860"/>
    </source>
</evidence>
<protein>
    <recommendedName>
        <fullName evidence="2 5">Basal-body rod modification protein FlgD</fullName>
    </recommendedName>
</protein>
<comment type="similarity">
    <text evidence="1 5">Belongs to the FlgD family.</text>
</comment>
<dbReference type="OrthoDB" id="9785233at2"/>
<dbReference type="Pfam" id="PF13860">
    <property type="entry name" value="FlgD_ig"/>
    <property type="match status" value="1"/>
</dbReference>
<dbReference type="Gene3D" id="2.30.30.910">
    <property type="match status" value="1"/>
</dbReference>
<dbReference type="InterPro" id="IPR025965">
    <property type="entry name" value="FlgD/Vpr_Ig-like"/>
</dbReference>
<feature type="domain" description="FlgD/Vpr Ig-like" evidence="6">
    <location>
        <begin position="111"/>
        <end position="179"/>
    </location>
</feature>
<evidence type="ECO:0000256" key="2">
    <source>
        <dbReference type="ARBA" id="ARBA00016013"/>
    </source>
</evidence>
<dbReference type="KEGG" id="seds:AAY24_07865"/>
<dbReference type="InterPro" id="IPR005648">
    <property type="entry name" value="FlgD"/>
</dbReference>
<evidence type="ECO:0000256" key="5">
    <source>
        <dbReference type="RuleBase" id="RU362076"/>
    </source>
</evidence>
<dbReference type="RefSeq" id="WP_046859215.1">
    <property type="nucleotide sequence ID" value="NZ_CP011412.1"/>
</dbReference>
<sequence>MSSTTAITNEQIYQALGLSSETETESSNELGMEDFLELMVTELTYQDPFSPMENSELATQISQFSVVSGIDELNSAFAGFSDAMISDQALQAANIVGRTVLAPLNTANLEAGGTIQGVVGVTESASDVTVRISDASGELVKEIHLGTQTKGEVSFTWDGLDESGQAVEPGQYQIAAQAEVDGESITPYTLIEAKVDSVSIGAAGQELSVNLAGLGPISFSSVAEIR</sequence>
<dbReference type="InterPro" id="IPR025963">
    <property type="entry name" value="FLgD_Tudor"/>
</dbReference>
<dbReference type="Proteomes" id="UP000034410">
    <property type="component" value="Chromosome"/>
</dbReference>
<feature type="domain" description="FlgD Tudor-like" evidence="7">
    <location>
        <begin position="87"/>
        <end position="222"/>
    </location>
</feature>
<proteinExistence type="inferred from homology"/>
<dbReference type="EMBL" id="CP011412">
    <property type="protein sequence ID" value="AKH20280.1"/>
    <property type="molecule type" value="Genomic_DNA"/>
</dbReference>
<organism evidence="8 9">
    <name type="scientific">Sedimenticola thiotaurini</name>
    <dbReference type="NCBI Taxonomy" id="1543721"/>
    <lineage>
        <taxon>Bacteria</taxon>
        <taxon>Pseudomonadati</taxon>
        <taxon>Pseudomonadota</taxon>
        <taxon>Gammaproteobacteria</taxon>
        <taxon>Chromatiales</taxon>
        <taxon>Sedimenticolaceae</taxon>
        <taxon>Sedimenticola</taxon>
    </lineage>
</organism>
<reference evidence="8 9" key="1">
    <citation type="journal article" date="2015" name="Genome Announc.">
        <title>Complete Genome Sequence of Sedimenticola thiotaurini Strain SIP-G1, a Polyphosphate- and Polyhydroxyalkanoate-Accumulating Sulfur-Oxidizing Gammaproteobacterium Isolated from Salt Marsh Sediments.</title>
        <authorList>
            <person name="Flood B.E."/>
            <person name="Jones D.S."/>
            <person name="Bailey J.V."/>
        </authorList>
    </citation>
    <scope>NUCLEOTIDE SEQUENCE [LARGE SCALE GENOMIC DNA]</scope>
    <source>
        <strain evidence="8 9">SIP-G1</strain>
    </source>
</reference>
<keyword evidence="9" id="KW-1185">Reference proteome</keyword>
<dbReference type="AlphaFoldDB" id="A0A0F7JZD8"/>
<dbReference type="Gene3D" id="2.60.40.4070">
    <property type="match status" value="1"/>
</dbReference>
<dbReference type="GO" id="GO:0044781">
    <property type="term" value="P:bacterial-type flagellum organization"/>
    <property type="evidence" value="ECO:0007669"/>
    <property type="project" value="UniProtKB-UniRule"/>
</dbReference>
<evidence type="ECO:0000259" key="7">
    <source>
        <dbReference type="Pfam" id="PF13861"/>
    </source>
</evidence>
<dbReference type="Pfam" id="PF03963">
    <property type="entry name" value="FlgD"/>
    <property type="match status" value="1"/>
</dbReference>
<dbReference type="Pfam" id="PF13861">
    <property type="entry name" value="FLgD_tudor"/>
    <property type="match status" value="1"/>
</dbReference>
<evidence type="ECO:0000256" key="4">
    <source>
        <dbReference type="ARBA" id="ARBA00024746"/>
    </source>
</evidence>
<name>A0A0F7JZD8_9GAMM</name>
<comment type="function">
    <text evidence="4 5">Required for flagellar hook formation. May act as a scaffolding protein.</text>
</comment>